<feature type="transmembrane region" description="Helical" evidence="1">
    <location>
        <begin position="41"/>
        <end position="70"/>
    </location>
</feature>
<feature type="transmembrane region" description="Helical" evidence="1">
    <location>
        <begin position="77"/>
        <end position="97"/>
    </location>
</feature>
<sequence>MSVRAGLSNRIRDVVWPRMGLRRYGRYLGKRVMRLSASPHAIAAGVASGAAVSMFPLIGLHFFLGFVLAFITRGNMIAAAIGTAWGNPLTFPFFFAASYSVGHWATGGGDASAADGSRLAMTAEQIEGGFFADGFAAAWPTFKAMMIGGLPIAILVYALFYLAVRALVTRFRMMRQTQMAERRGRQQNISG</sequence>
<proteinExistence type="predicted"/>
<feature type="domain" description="DUF2062" evidence="2">
    <location>
        <begin position="23"/>
        <end position="175"/>
    </location>
</feature>
<feature type="transmembrane region" description="Helical" evidence="1">
    <location>
        <begin position="144"/>
        <end position="168"/>
    </location>
</feature>
<comment type="caution">
    <text evidence="3">The sequence shown here is derived from an EMBL/GenBank/DDBJ whole genome shotgun (WGS) entry which is preliminary data.</text>
</comment>
<dbReference type="InterPro" id="IPR018639">
    <property type="entry name" value="DUF2062"/>
</dbReference>
<evidence type="ECO:0000313" key="3">
    <source>
        <dbReference type="EMBL" id="KKB84363.1"/>
    </source>
</evidence>
<name>A0A0F5LPW9_9HYPH</name>
<dbReference type="Pfam" id="PF09835">
    <property type="entry name" value="DUF2062"/>
    <property type="match status" value="1"/>
</dbReference>
<dbReference type="AlphaFoldDB" id="A0A0F5LPW9"/>
<dbReference type="PATRIC" id="fig|1121477.3.peg.3198"/>
<keyword evidence="4" id="KW-1185">Reference proteome</keyword>
<keyword evidence="1" id="KW-0472">Membrane</keyword>
<dbReference type="EMBL" id="LAJF01000076">
    <property type="protein sequence ID" value="KKB84363.1"/>
    <property type="molecule type" value="Genomic_DNA"/>
</dbReference>
<protein>
    <recommendedName>
        <fullName evidence="2">DUF2062 domain-containing protein</fullName>
    </recommendedName>
</protein>
<organism evidence="3 4">
    <name type="scientific">Devosia limi DSM 17137</name>
    <dbReference type="NCBI Taxonomy" id="1121477"/>
    <lineage>
        <taxon>Bacteria</taxon>
        <taxon>Pseudomonadati</taxon>
        <taxon>Pseudomonadota</taxon>
        <taxon>Alphaproteobacteria</taxon>
        <taxon>Hyphomicrobiales</taxon>
        <taxon>Devosiaceae</taxon>
        <taxon>Devosia</taxon>
    </lineage>
</organism>
<dbReference type="Proteomes" id="UP000033608">
    <property type="component" value="Unassembled WGS sequence"/>
</dbReference>
<keyword evidence="1" id="KW-1133">Transmembrane helix</keyword>
<dbReference type="PANTHER" id="PTHR40547">
    <property type="entry name" value="SLL0298 PROTEIN"/>
    <property type="match status" value="1"/>
</dbReference>
<keyword evidence="1" id="KW-0812">Transmembrane</keyword>
<evidence type="ECO:0000313" key="4">
    <source>
        <dbReference type="Proteomes" id="UP000033608"/>
    </source>
</evidence>
<reference evidence="3 4" key="1">
    <citation type="submission" date="2015-03" db="EMBL/GenBank/DDBJ databases">
        <authorList>
            <person name="Hassan Y.I."/>
            <person name="Lepp D."/>
            <person name="Zhou T."/>
        </authorList>
    </citation>
    <scope>NUCLEOTIDE SEQUENCE [LARGE SCALE GENOMIC DNA]</scope>
    <source>
        <strain evidence="3 4">DSM 17137</strain>
    </source>
</reference>
<accession>A0A0F5LPW9</accession>
<evidence type="ECO:0000256" key="1">
    <source>
        <dbReference type="SAM" id="Phobius"/>
    </source>
</evidence>
<dbReference type="PANTHER" id="PTHR40547:SF1">
    <property type="entry name" value="SLL0298 PROTEIN"/>
    <property type="match status" value="1"/>
</dbReference>
<evidence type="ECO:0000259" key="2">
    <source>
        <dbReference type="Pfam" id="PF09835"/>
    </source>
</evidence>
<gene>
    <name evidence="3" type="ORF">VW29_10355</name>
</gene>
<dbReference type="STRING" id="1121477.SAMN02745223_03166"/>